<evidence type="ECO:0000256" key="1">
    <source>
        <dbReference type="ARBA" id="ARBA00023015"/>
    </source>
</evidence>
<feature type="modified residue" description="4-aspartylphosphate" evidence="4">
    <location>
        <position position="58"/>
    </location>
</feature>
<keyword evidence="4" id="KW-0597">Phosphoprotein</keyword>
<dbReference type="InterPro" id="IPR018060">
    <property type="entry name" value="HTH_AraC"/>
</dbReference>
<dbReference type="EMBL" id="CP041666">
    <property type="protein sequence ID" value="QDP42194.1"/>
    <property type="molecule type" value="Genomic_DNA"/>
</dbReference>
<dbReference type="GO" id="GO:0043565">
    <property type="term" value="F:sequence-specific DNA binding"/>
    <property type="evidence" value="ECO:0007669"/>
    <property type="project" value="InterPro"/>
</dbReference>
<sequence>MKKQFKALVVEDEALIRRNIVRKINHSETGFSVVGEAMNGKDALAIIEQEMPQIVLTDIKMPIMDGLQLAQNIYFAFPTIKVIIISGHDEFEYARKAINYRVQDYLLKPINDEKFITLLARLEMDLNKDLDSLAHAASAMVDKSSQKEIVQMIKMYIKENYANNLTLNDIATHLNFSVDYLGKLFKKHTGMSPIKYITNLRMNEAKRLLSTNVDMDIQTVGKLVGYKDPHYFSRAFKNKTGYYPTEFQKERIE</sequence>
<dbReference type="AlphaFoldDB" id="A0A516KLC3"/>
<dbReference type="SMART" id="SM00342">
    <property type="entry name" value="HTH_ARAC"/>
    <property type="match status" value="1"/>
</dbReference>
<proteinExistence type="predicted"/>
<dbReference type="Pfam" id="PF00072">
    <property type="entry name" value="Response_reg"/>
    <property type="match status" value="1"/>
</dbReference>
<name>A0A516KLC3_9BACI</name>
<feature type="domain" description="Response regulatory" evidence="6">
    <location>
        <begin position="6"/>
        <end position="123"/>
    </location>
</feature>
<dbReference type="OrthoDB" id="159632at2"/>
<accession>A0A516KLC3</accession>
<organism evidence="7 8">
    <name type="scientific">Radiobacillus deserti</name>
    <dbReference type="NCBI Taxonomy" id="2594883"/>
    <lineage>
        <taxon>Bacteria</taxon>
        <taxon>Bacillati</taxon>
        <taxon>Bacillota</taxon>
        <taxon>Bacilli</taxon>
        <taxon>Bacillales</taxon>
        <taxon>Bacillaceae</taxon>
        <taxon>Radiobacillus</taxon>
    </lineage>
</organism>
<feature type="domain" description="HTH araC/xylS-type" evidence="5">
    <location>
        <begin position="151"/>
        <end position="250"/>
    </location>
</feature>
<dbReference type="Gene3D" id="3.40.50.2300">
    <property type="match status" value="1"/>
</dbReference>
<evidence type="ECO:0000256" key="3">
    <source>
        <dbReference type="ARBA" id="ARBA00023163"/>
    </source>
</evidence>
<evidence type="ECO:0000256" key="4">
    <source>
        <dbReference type="PROSITE-ProRule" id="PRU00169"/>
    </source>
</evidence>
<keyword evidence="1" id="KW-0805">Transcription regulation</keyword>
<dbReference type="KEGG" id="aqt:FN924_13470"/>
<dbReference type="InterPro" id="IPR001789">
    <property type="entry name" value="Sig_transdc_resp-reg_receiver"/>
</dbReference>
<dbReference type="GO" id="GO:0000160">
    <property type="term" value="P:phosphorelay signal transduction system"/>
    <property type="evidence" value="ECO:0007669"/>
    <property type="project" value="InterPro"/>
</dbReference>
<dbReference type="InterPro" id="IPR011006">
    <property type="entry name" value="CheY-like_superfamily"/>
</dbReference>
<dbReference type="GO" id="GO:0003700">
    <property type="term" value="F:DNA-binding transcription factor activity"/>
    <property type="evidence" value="ECO:0007669"/>
    <property type="project" value="InterPro"/>
</dbReference>
<evidence type="ECO:0000313" key="7">
    <source>
        <dbReference type="EMBL" id="QDP42194.1"/>
    </source>
</evidence>
<dbReference type="SMART" id="SM00448">
    <property type="entry name" value="REC"/>
    <property type="match status" value="1"/>
</dbReference>
<gene>
    <name evidence="7" type="ORF">FN924_13470</name>
</gene>
<evidence type="ECO:0000256" key="2">
    <source>
        <dbReference type="ARBA" id="ARBA00023125"/>
    </source>
</evidence>
<dbReference type="Gene3D" id="1.10.10.60">
    <property type="entry name" value="Homeodomain-like"/>
    <property type="match status" value="2"/>
</dbReference>
<reference evidence="7 8" key="1">
    <citation type="submission" date="2019-07" db="EMBL/GenBank/DDBJ databases">
        <authorList>
            <person name="Li J."/>
        </authorList>
    </citation>
    <scope>NUCLEOTIDE SEQUENCE [LARGE SCALE GENOMIC DNA]</scope>
    <source>
        <strain evidence="7 8">TKL69</strain>
    </source>
</reference>
<dbReference type="PROSITE" id="PS01124">
    <property type="entry name" value="HTH_ARAC_FAMILY_2"/>
    <property type="match status" value="1"/>
</dbReference>
<evidence type="ECO:0000259" key="5">
    <source>
        <dbReference type="PROSITE" id="PS01124"/>
    </source>
</evidence>
<evidence type="ECO:0000259" key="6">
    <source>
        <dbReference type="PROSITE" id="PS50110"/>
    </source>
</evidence>
<dbReference type="PANTHER" id="PTHR43280:SF2">
    <property type="entry name" value="HTH-TYPE TRANSCRIPTIONAL REGULATOR EXSA"/>
    <property type="match status" value="1"/>
</dbReference>
<dbReference type="PANTHER" id="PTHR43280">
    <property type="entry name" value="ARAC-FAMILY TRANSCRIPTIONAL REGULATOR"/>
    <property type="match status" value="1"/>
</dbReference>
<evidence type="ECO:0000313" key="8">
    <source>
        <dbReference type="Proteomes" id="UP000315215"/>
    </source>
</evidence>
<dbReference type="Proteomes" id="UP000315215">
    <property type="component" value="Chromosome"/>
</dbReference>
<keyword evidence="3" id="KW-0804">Transcription</keyword>
<dbReference type="InterPro" id="IPR009057">
    <property type="entry name" value="Homeodomain-like_sf"/>
</dbReference>
<dbReference type="SUPFAM" id="SSF46689">
    <property type="entry name" value="Homeodomain-like"/>
    <property type="match status" value="2"/>
</dbReference>
<dbReference type="CDD" id="cd17536">
    <property type="entry name" value="REC_YesN-like"/>
    <property type="match status" value="1"/>
</dbReference>
<keyword evidence="8" id="KW-1185">Reference proteome</keyword>
<dbReference type="SUPFAM" id="SSF52172">
    <property type="entry name" value="CheY-like"/>
    <property type="match status" value="1"/>
</dbReference>
<protein>
    <submittedName>
        <fullName evidence="7">Response regulator</fullName>
    </submittedName>
</protein>
<dbReference type="PROSITE" id="PS50110">
    <property type="entry name" value="RESPONSE_REGULATORY"/>
    <property type="match status" value="1"/>
</dbReference>
<dbReference type="Pfam" id="PF12833">
    <property type="entry name" value="HTH_18"/>
    <property type="match status" value="1"/>
</dbReference>
<keyword evidence="2" id="KW-0238">DNA-binding</keyword>